<dbReference type="EMBL" id="CAXKWB010021078">
    <property type="protein sequence ID" value="CAL4122963.1"/>
    <property type="molecule type" value="Genomic_DNA"/>
</dbReference>
<dbReference type="Pfam" id="PF03184">
    <property type="entry name" value="DDE_1"/>
    <property type="match status" value="1"/>
</dbReference>
<evidence type="ECO:0000259" key="1">
    <source>
        <dbReference type="Pfam" id="PF03184"/>
    </source>
</evidence>
<feature type="domain" description="DDE-1" evidence="1">
    <location>
        <begin position="63"/>
        <end position="252"/>
    </location>
</feature>
<dbReference type="Proteomes" id="UP001497623">
    <property type="component" value="Unassembled WGS sequence"/>
</dbReference>
<sequence>PEDRDKLTRDYLAIVKSAVKDNKIPAQLIMNIDQTVCHITPANNYTMAPRGSAQVPQFGKDDKRAITALLGCTTTGRLLKPQLIYEGRTARCHPQYDFPLGWHISQSPNHWSNADTMMEYLEQVLIPYVQRTRVRLGLPEDQQAMLILDVFAAHREAKFKEACTDAHITTVYVPASCTTFLQPLDADGGVNHALKNHLAEQANNFRRQQRRDALDSHGNIRLDWKPETKISMLKPVHAEWIHKSFEKVKKDKDLIRKGWEKCGIMDVIKDLVQ</sequence>
<accession>A0AAV2RD56</accession>
<evidence type="ECO:0000313" key="2">
    <source>
        <dbReference type="EMBL" id="CAL4122963.1"/>
    </source>
</evidence>
<protein>
    <recommendedName>
        <fullName evidence="1">DDE-1 domain-containing protein</fullName>
    </recommendedName>
</protein>
<dbReference type="InterPro" id="IPR050863">
    <property type="entry name" value="CenT-Element_Derived"/>
</dbReference>
<dbReference type="AlphaFoldDB" id="A0AAV2RD56"/>
<organism evidence="2 3">
    <name type="scientific">Meganyctiphanes norvegica</name>
    <name type="common">Northern krill</name>
    <name type="synonym">Thysanopoda norvegica</name>
    <dbReference type="NCBI Taxonomy" id="48144"/>
    <lineage>
        <taxon>Eukaryota</taxon>
        <taxon>Metazoa</taxon>
        <taxon>Ecdysozoa</taxon>
        <taxon>Arthropoda</taxon>
        <taxon>Crustacea</taxon>
        <taxon>Multicrustacea</taxon>
        <taxon>Malacostraca</taxon>
        <taxon>Eumalacostraca</taxon>
        <taxon>Eucarida</taxon>
        <taxon>Euphausiacea</taxon>
        <taxon>Euphausiidae</taxon>
        <taxon>Meganyctiphanes</taxon>
    </lineage>
</organism>
<feature type="non-terminal residue" evidence="2">
    <location>
        <position position="1"/>
    </location>
</feature>
<dbReference type="PANTHER" id="PTHR19303">
    <property type="entry name" value="TRANSPOSON"/>
    <property type="match status" value="1"/>
</dbReference>
<reference evidence="2 3" key="1">
    <citation type="submission" date="2024-05" db="EMBL/GenBank/DDBJ databases">
        <authorList>
            <person name="Wallberg A."/>
        </authorList>
    </citation>
    <scope>NUCLEOTIDE SEQUENCE [LARGE SCALE GENOMIC DNA]</scope>
</reference>
<comment type="caution">
    <text evidence="2">The sequence shown here is derived from an EMBL/GenBank/DDBJ whole genome shotgun (WGS) entry which is preliminary data.</text>
</comment>
<feature type="non-terminal residue" evidence="2">
    <location>
        <position position="273"/>
    </location>
</feature>
<proteinExistence type="predicted"/>
<dbReference type="InterPro" id="IPR004875">
    <property type="entry name" value="DDE_SF_endonuclease_dom"/>
</dbReference>
<name>A0AAV2RD56_MEGNR</name>
<dbReference type="GO" id="GO:0005634">
    <property type="term" value="C:nucleus"/>
    <property type="evidence" value="ECO:0007669"/>
    <property type="project" value="TreeGrafter"/>
</dbReference>
<dbReference type="GO" id="GO:0003677">
    <property type="term" value="F:DNA binding"/>
    <property type="evidence" value="ECO:0007669"/>
    <property type="project" value="TreeGrafter"/>
</dbReference>
<evidence type="ECO:0000313" key="3">
    <source>
        <dbReference type="Proteomes" id="UP001497623"/>
    </source>
</evidence>
<gene>
    <name evidence="2" type="ORF">MNOR_LOCUS23672</name>
</gene>
<keyword evidence="3" id="KW-1185">Reference proteome</keyword>